<dbReference type="PRINTS" id="PR00364">
    <property type="entry name" value="DISEASERSIST"/>
</dbReference>
<dbReference type="InterPro" id="IPR032675">
    <property type="entry name" value="LRR_dom_sf"/>
</dbReference>
<sequence length="781" mass="88404">MAEALLLSVVRGVVGKAGDALVKRVTRMWGVDDDRERLERRLVYVQSLLADAEEKSETNDAVKAWMTALKAAAYQADDVLDDFQYEALRLEAQSLRSVTTKVLSFFTLQNRLVFRHKASMELKNVLGKIEELVSEMKTYELEPRGEVPQVVYRQTHSALDETAEIFGRDDDREVVVKVLLDQKDQISVQVLPIIGMGGLGKTTLAKMVYNDSRVQKHFELKLWCCVSENFEATAVVRSVIELATNGRCDLRDNIELLKGRLQEVIGRKRFLLILDDVWNEERHKWEEDLRPLLCSSIGGSGSMIVVTSRLQQVASIMGTLPSYELKILSEDDSWKLFSKKAFINKGLQEQTDLFSIGKRVVNKCKGLPLALKTMGGLMSSKQQVEEWKAIADCNISDTSRGRDEVMPILKLSYRHLSSEMKQCFAFCAIFPKDYEMEKDKLIQLWIANGFILEDGAIDLTDKDGYGIEQLKDLRQLGNRLELHNLRKANGGSKANLQEKENLSELLLYWGRSELDEPGIDETGNEEQVLESLIPHGNLRILEISECNSLLEIPKVPVSLEVVEFGNNSNLVTLSGLANLAKLRVLVIYGCSGLKALPDGMDGFTSLEQLTIIGCRGIEKFPDSLLPRLTTLRSLNISWCCPDLQRRCREGGEYFDLVSSIPHLHIGATESSIKKFVWADQLFGQLRTTYSVQEIREASTCLPLLVFLIVGVVAKFVACIPSCLYCWMPVQEGCRPRPHDELRRHHQALYHPEEEYVAYRCRTVQHKKLGEVLRVHPLLEQL</sequence>
<protein>
    <recommendedName>
        <fullName evidence="14">Disease resistance protein RGA3</fullName>
    </recommendedName>
</protein>
<feature type="domain" description="NB-ARC" evidence="8">
    <location>
        <begin position="175"/>
        <end position="344"/>
    </location>
</feature>
<dbReference type="InterPro" id="IPR038005">
    <property type="entry name" value="RX-like_CC"/>
</dbReference>
<dbReference type="GO" id="GO:0005524">
    <property type="term" value="F:ATP binding"/>
    <property type="evidence" value="ECO:0007669"/>
    <property type="project" value="UniProtKB-KW"/>
</dbReference>
<dbReference type="Proteomes" id="UP001054889">
    <property type="component" value="Unassembled WGS sequence"/>
</dbReference>
<dbReference type="Gene3D" id="3.40.50.300">
    <property type="entry name" value="P-loop containing nucleotide triphosphate hydrolases"/>
    <property type="match status" value="1"/>
</dbReference>
<dbReference type="EMBL" id="BQKI01000010">
    <property type="protein sequence ID" value="GJN04164.1"/>
    <property type="molecule type" value="Genomic_DNA"/>
</dbReference>
<keyword evidence="6" id="KW-0067">ATP-binding</keyword>
<feature type="domain" description="Disease resistance N-terminal" evidence="9">
    <location>
        <begin position="9"/>
        <end position="93"/>
    </location>
</feature>
<evidence type="ECO:0000313" key="12">
    <source>
        <dbReference type="EMBL" id="GJN04164.1"/>
    </source>
</evidence>
<dbReference type="SUPFAM" id="SSF52058">
    <property type="entry name" value="L domain-like"/>
    <property type="match status" value="1"/>
</dbReference>
<comment type="similarity">
    <text evidence="1">Belongs to the disease resistance NB-LRR family.</text>
</comment>
<dbReference type="CDD" id="cd14798">
    <property type="entry name" value="RX-CC_like"/>
    <property type="match status" value="1"/>
</dbReference>
<evidence type="ECO:0000259" key="10">
    <source>
        <dbReference type="Pfam" id="PF23559"/>
    </source>
</evidence>
<dbReference type="FunFam" id="1.10.8.430:FF:000003">
    <property type="entry name" value="Probable disease resistance protein At5g66910"/>
    <property type="match status" value="1"/>
</dbReference>
<evidence type="ECO:0000256" key="1">
    <source>
        <dbReference type="ARBA" id="ARBA00008894"/>
    </source>
</evidence>
<keyword evidence="3" id="KW-0677">Repeat</keyword>
<dbReference type="PANTHER" id="PTHR36766">
    <property type="entry name" value="PLANT BROAD-SPECTRUM MILDEW RESISTANCE PROTEIN RPW8"/>
    <property type="match status" value="1"/>
</dbReference>
<evidence type="ECO:0000259" key="8">
    <source>
        <dbReference type="Pfam" id="PF00931"/>
    </source>
</evidence>
<dbReference type="GO" id="GO:0051707">
    <property type="term" value="P:response to other organism"/>
    <property type="evidence" value="ECO:0007669"/>
    <property type="project" value="UniProtKB-ARBA"/>
</dbReference>
<dbReference type="InterPro" id="IPR041118">
    <property type="entry name" value="Rx_N"/>
</dbReference>
<feature type="domain" description="R13L1/DRL21-like LRR repeat region" evidence="11">
    <location>
        <begin position="467"/>
        <end position="590"/>
    </location>
</feature>
<evidence type="ECO:0000313" key="13">
    <source>
        <dbReference type="Proteomes" id="UP001054889"/>
    </source>
</evidence>
<dbReference type="Pfam" id="PF00931">
    <property type="entry name" value="NB-ARC"/>
    <property type="match status" value="1"/>
</dbReference>
<dbReference type="Pfam" id="PF23559">
    <property type="entry name" value="WHD_DRP"/>
    <property type="match status" value="1"/>
</dbReference>
<keyword evidence="7" id="KW-0812">Transmembrane</keyword>
<keyword evidence="13" id="KW-1185">Reference proteome</keyword>
<dbReference type="Gene3D" id="3.80.10.10">
    <property type="entry name" value="Ribonuclease Inhibitor"/>
    <property type="match status" value="1"/>
</dbReference>
<evidence type="ECO:0000259" key="11">
    <source>
        <dbReference type="Pfam" id="PF25019"/>
    </source>
</evidence>
<comment type="caution">
    <text evidence="12">The sequence shown here is derived from an EMBL/GenBank/DDBJ whole genome shotgun (WGS) entry which is preliminary data.</text>
</comment>
<dbReference type="InterPro" id="IPR056789">
    <property type="entry name" value="LRR_R13L1-DRL21"/>
</dbReference>
<keyword evidence="4" id="KW-0547">Nucleotide-binding</keyword>
<feature type="transmembrane region" description="Helical" evidence="7">
    <location>
        <begin position="703"/>
        <end position="726"/>
    </location>
</feature>
<dbReference type="Pfam" id="PF18052">
    <property type="entry name" value="Rx_N"/>
    <property type="match status" value="1"/>
</dbReference>
<evidence type="ECO:0000256" key="3">
    <source>
        <dbReference type="ARBA" id="ARBA00022737"/>
    </source>
</evidence>
<dbReference type="Gene3D" id="1.20.5.4130">
    <property type="match status" value="1"/>
</dbReference>
<name>A0AAV5D0N1_ELECO</name>
<dbReference type="Gene3D" id="1.10.8.430">
    <property type="entry name" value="Helical domain of apoptotic protease-activating factors"/>
    <property type="match status" value="1"/>
</dbReference>
<dbReference type="GO" id="GO:0043531">
    <property type="term" value="F:ADP binding"/>
    <property type="evidence" value="ECO:0007669"/>
    <property type="project" value="InterPro"/>
</dbReference>
<keyword evidence="7" id="KW-0472">Membrane</keyword>
<evidence type="ECO:0000256" key="5">
    <source>
        <dbReference type="ARBA" id="ARBA00022821"/>
    </source>
</evidence>
<dbReference type="InterPro" id="IPR042197">
    <property type="entry name" value="Apaf_helical"/>
</dbReference>
<evidence type="ECO:0000256" key="6">
    <source>
        <dbReference type="ARBA" id="ARBA00022840"/>
    </source>
</evidence>
<feature type="domain" description="Disease resistance protein winged helix" evidence="10">
    <location>
        <begin position="429"/>
        <end position="460"/>
    </location>
</feature>
<keyword evidence="7" id="KW-1133">Transmembrane helix</keyword>
<dbReference type="Gene3D" id="1.10.10.10">
    <property type="entry name" value="Winged helix-like DNA-binding domain superfamily/Winged helix DNA-binding domain"/>
    <property type="match status" value="1"/>
</dbReference>
<keyword evidence="2" id="KW-0433">Leucine-rich repeat</keyword>
<evidence type="ECO:0008006" key="14">
    <source>
        <dbReference type="Google" id="ProtNLM"/>
    </source>
</evidence>
<dbReference type="InterPro" id="IPR027417">
    <property type="entry name" value="P-loop_NTPase"/>
</dbReference>
<dbReference type="SUPFAM" id="SSF52540">
    <property type="entry name" value="P-loop containing nucleoside triphosphate hydrolases"/>
    <property type="match status" value="1"/>
</dbReference>
<evidence type="ECO:0000256" key="4">
    <source>
        <dbReference type="ARBA" id="ARBA00022741"/>
    </source>
</evidence>
<evidence type="ECO:0000259" key="9">
    <source>
        <dbReference type="Pfam" id="PF18052"/>
    </source>
</evidence>
<organism evidence="12 13">
    <name type="scientific">Eleusine coracana subsp. coracana</name>
    <dbReference type="NCBI Taxonomy" id="191504"/>
    <lineage>
        <taxon>Eukaryota</taxon>
        <taxon>Viridiplantae</taxon>
        <taxon>Streptophyta</taxon>
        <taxon>Embryophyta</taxon>
        <taxon>Tracheophyta</taxon>
        <taxon>Spermatophyta</taxon>
        <taxon>Magnoliopsida</taxon>
        <taxon>Liliopsida</taxon>
        <taxon>Poales</taxon>
        <taxon>Poaceae</taxon>
        <taxon>PACMAD clade</taxon>
        <taxon>Chloridoideae</taxon>
        <taxon>Cynodonteae</taxon>
        <taxon>Eleusininae</taxon>
        <taxon>Eleusine</taxon>
    </lineage>
</organism>
<dbReference type="Pfam" id="PF25019">
    <property type="entry name" value="LRR_R13L1-DRL21"/>
    <property type="match status" value="1"/>
</dbReference>
<evidence type="ECO:0000256" key="2">
    <source>
        <dbReference type="ARBA" id="ARBA00022614"/>
    </source>
</evidence>
<accession>A0AAV5D0N1</accession>
<evidence type="ECO:0000256" key="7">
    <source>
        <dbReference type="SAM" id="Phobius"/>
    </source>
</evidence>
<dbReference type="PANTHER" id="PTHR36766:SF64">
    <property type="entry name" value="OS12G0206100 PROTEIN"/>
    <property type="match status" value="1"/>
</dbReference>
<dbReference type="InterPro" id="IPR036388">
    <property type="entry name" value="WH-like_DNA-bd_sf"/>
</dbReference>
<reference evidence="12" key="1">
    <citation type="journal article" date="2018" name="DNA Res.">
        <title>Multiple hybrid de novo genome assembly of finger millet, an orphan allotetraploid crop.</title>
        <authorList>
            <person name="Hatakeyama M."/>
            <person name="Aluri S."/>
            <person name="Balachadran M.T."/>
            <person name="Sivarajan S.R."/>
            <person name="Patrignani A."/>
            <person name="Gruter S."/>
            <person name="Poveda L."/>
            <person name="Shimizu-Inatsugi R."/>
            <person name="Baeten J."/>
            <person name="Francoijs K.J."/>
            <person name="Nataraja K.N."/>
            <person name="Reddy Y.A.N."/>
            <person name="Phadnis S."/>
            <person name="Ravikumar R.L."/>
            <person name="Schlapbach R."/>
            <person name="Sreeman S.M."/>
            <person name="Shimizu K.K."/>
        </authorList>
    </citation>
    <scope>NUCLEOTIDE SEQUENCE</scope>
</reference>
<dbReference type="AlphaFoldDB" id="A0AAV5D0N1"/>
<dbReference type="InterPro" id="IPR058922">
    <property type="entry name" value="WHD_DRP"/>
</dbReference>
<gene>
    <name evidence="12" type="primary">ga21687</name>
    <name evidence="12" type="ORF">PR202_ga21687</name>
</gene>
<dbReference type="InterPro" id="IPR002182">
    <property type="entry name" value="NB-ARC"/>
</dbReference>
<proteinExistence type="inferred from homology"/>
<keyword evidence="5" id="KW-0611">Plant defense</keyword>
<reference evidence="12" key="2">
    <citation type="submission" date="2021-12" db="EMBL/GenBank/DDBJ databases">
        <title>Resequencing data analysis of finger millet.</title>
        <authorList>
            <person name="Hatakeyama M."/>
            <person name="Aluri S."/>
            <person name="Balachadran M.T."/>
            <person name="Sivarajan S.R."/>
            <person name="Poveda L."/>
            <person name="Shimizu-Inatsugi R."/>
            <person name="Schlapbach R."/>
            <person name="Sreeman S.M."/>
            <person name="Shimizu K.K."/>
        </authorList>
    </citation>
    <scope>NUCLEOTIDE SEQUENCE</scope>
</reference>
<dbReference type="GO" id="GO:0006952">
    <property type="term" value="P:defense response"/>
    <property type="evidence" value="ECO:0007669"/>
    <property type="project" value="UniProtKB-KW"/>
</dbReference>